<proteinExistence type="predicted"/>
<organism evidence="1 2">
    <name type="scientific">Klebsiella oxytoca</name>
    <dbReference type="NCBI Taxonomy" id="571"/>
    <lineage>
        <taxon>Bacteria</taxon>
        <taxon>Pseudomonadati</taxon>
        <taxon>Pseudomonadota</taxon>
        <taxon>Gammaproteobacteria</taxon>
        <taxon>Enterobacterales</taxon>
        <taxon>Enterobacteriaceae</taxon>
        <taxon>Klebsiella/Raoultella group</taxon>
        <taxon>Klebsiella</taxon>
    </lineage>
</organism>
<gene>
    <name evidence="1" type="ORF">J7S78_13295</name>
</gene>
<dbReference type="AlphaFoldDB" id="A0AAP2BID6"/>
<accession>A0AAP2BID6</accession>
<dbReference type="Proteomes" id="UP000673434">
    <property type="component" value="Unassembled WGS sequence"/>
</dbReference>
<dbReference type="EMBL" id="JAGKON010000013">
    <property type="protein sequence ID" value="MBQ0600767.1"/>
    <property type="molecule type" value="Genomic_DNA"/>
</dbReference>
<dbReference type="RefSeq" id="WP_210846175.1">
    <property type="nucleotide sequence ID" value="NZ_JAGKON010000013.1"/>
</dbReference>
<reference evidence="1 2" key="1">
    <citation type="submission" date="2021-03" db="EMBL/GenBank/DDBJ databases">
        <authorList>
            <person name="Stanton E."/>
        </authorList>
    </citation>
    <scope>NUCLEOTIDE SEQUENCE [LARGE SCALE GENOMIC DNA]</scope>
    <source>
        <strain evidence="1 2">2020EL-00037</strain>
    </source>
</reference>
<keyword evidence="2" id="KW-1185">Reference proteome</keyword>
<evidence type="ECO:0000313" key="1">
    <source>
        <dbReference type="EMBL" id="MBQ0600767.1"/>
    </source>
</evidence>
<protein>
    <submittedName>
        <fullName evidence="1">Uncharacterized protein</fullName>
    </submittedName>
</protein>
<sequence length="68" mass="7590">MTTATTIQQPKLKLVELHDVEETLMTALSKANKAAIPNALNAHLTDVICEVTEPRIHQQAHCMRIENN</sequence>
<comment type="caution">
    <text evidence="1">The sequence shown here is derived from an EMBL/GenBank/DDBJ whole genome shotgun (WGS) entry which is preliminary data.</text>
</comment>
<name>A0AAP2BID6_KLEOX</name>
<evidence type="ECO:0000313" key="2">
    <source>
        <dbReference type="Proteomes" id="UP000673434"/>
    </source>
</evidence>